<comment type="caution">
    <text evidence="2">The sequence shown here is derived from an EMBL/GenBank/DDBJ whole genome shotgun (WGS) entry which is preliminary data.</text>
</comment>
<dbReference type="VEuPathDB" id="VectorBase:RSAN_025724"/>
<sequence length="102" mass="10934">MSATEAMQAEIPSPTDLQVLLDDLEDKNTTLAGLNQTIADITTDGTEYEKEVTMALDYHDKILNTMSRVCYLLKSAARPADGAAPGVASETRSQEVSAQASQ</sequence>
<keyword evidence="3" id="KW-1185">Reference proteome</keyword>
<reference evidence="2" key="2">
    <citation type="submission" date="2021-09" db="EMBL/GenBank/DDBJ databases">
        <authorList>
            <person name="Jia N."/>
            <person name="Wang J."/>
            <person name="Shi W."/>
            <person name="Du L."/>
            <person name="Sun Y."/>
            <person name="Zhan W."/>
            <person name="Jiang J."/>
            <person name="Wang Q."/>
            <person name="Zhang B."/>
            <person name="Ji P."/>
            <person name="Sakyi L.B."/>
            <person name="Cui X."/>
            <person name="Yuan T."/>
            <person name="Jiang B."/>
            <person name="Yang W."/>
            <person name="Lam T.T.-Y."/>
            <person name="Chang Q."/>
            <person name="Ding S."/>
            <person name="Wang X."/>
            <person name="Zhu J."/>
            <person name="Ruan X."/>
            <person name="Zhao L."/>
            <person name="Wei J."/>
            <person name="Que T."/>
            <person name="Du C."/>
            <person name="Cheng J."/>
            <person name="Dai P."/>
            <person name="Han X."/>
            <person name="Huang E."/>
            <person name="Gao Y."/>
            <person name="Liu J."/>
            <person name="Shao H."/>
            <person name="Ye R."/>
            <person name="Li L."/>
            <person name="Wei W."/>
            <person name="Wang X."/>
            <person name="Wang C."/>
            <person name="Huo Q."/>
            <person name="Li W."/>
            <person name="Guo W."/>
            <person name="Chen H."/>
            <person name="Chen S."/>
            <person name="Zhou L."/>
            <person name="Zhou L."/>
            <person name="Ni X."/>
            <person name="Tian J."/>
            <person name="Zhou Y."/>
            <person name="Sheng Y."/>
            <person name="Liu T."/>
            <person name="Pan Y."/>
            <person name="Xia L."/>
            <person name="Li J."/>
            <person name="Zhao F."/>
            <person name="Cao W."/>
        </authorList>
    </citation>
    <scope>NUCLEOTIDE SEQUENCE</scope>
    <source>
        <strain evidence="2">Rsan-2018</strain>
        <tissue evidence="2">Larvae</tissue>
    </source>
</reference>
<evidence type="ECO:0000313" key="3">
    <source>
        <dbReference type="Proteomes" id="UP000821837"/>
    </source>
</evidence>
<proteinExistence type="predicted"/>
<dbReference type="EMBL" id="JABSTV010001245">
    <property type="protein sequence ID" value="KAH7984718.1"/>
    <property type="molecule type" value="Genomic_DNA"/>
</dbReference>
<gene>
    <name evidence="2" type="ORF">HPB52_023583</name>
</gene>
<accession>A0A9D4YR09</accession>
<feature type="compositionally biased region" description="Polar residues" evidence="1">
    <location>
        <begin position="90"/>
        <end position="102"/>
    </location>
</feature>
<reference evidence="2" key="1">
    <citation type="journal article" date="2020" name="Cell">
        <title>Large-Scale Comparative Analyses of Tick Genomes Elucidate Their Genetic Diversity and Vector Capacities.</title>
        <authorList>
            <consortium name="Tick Genome and Microbiome Consortium (TIGMIC)"/>
            <person name="Jia N."/>
            <person name="Wang J."/>
            <person name="Shi W."/>
            <person name="Du L."/>
            <person name="Sun Y."/>
            <person name="Zhan W."/>
            <person name="Jiang J.F."/>
            <person name="Wang Q."/>
            <person name="Zhang B."/>
            <person name="Ji P."/>
            <person name="Bell-Sakyi L."/>
            <person name="Cui X.M."/>
            <person name="Yuan T.T."/>
            <person name="Jiang B.G."/>
            <person name="Yang W.F."/>
            <person name="Lam T.T."/>
            <person name="Chang Q.C."/>
            <person name="Ding S.J."/>
            <person name="Wang X.J."/>
            <person name="Zhu J.G."/>
            <person name="Ruan X.D."/>
            <person name="Zhao L."/>
            <person name="Wei J.T."/>
            <person name="Ye R.Z."/>
            <person name="Que T.C."/>
            <person name="Du C.H."/>
            <person name="Zhou Y.H."/>
            <person name="Cheng J.X."/>
            <person name="Dai P.F."/>
            <person name="Guo W.B."/>
            <person name="Han X.H."/>
            <person name="Huang E.J."/>
            <person name="Li L.F."/>
            <person name="Wei W."/>
            <person name="Gao Y.C."/>
            <person name="Liu J.Z."/>
            <person name="Shao H.Z."/>
            <person name="Wang X."/>
            <person name="Wang C.C."/>
            <person name="Yang T.C."/>
            <person name="Huo Q.B."/>
            <person name="Li W."/>
            <person name="Chen H.Y."/>
            <person name="Chen S.E."/>
            <person name="Zhou L.G."/>
            <person name="Ni X.B."/>
            <person name="Tian J.H."/>
            <person name="Sheng Y."/>
            <person name="Liu T."/>
            <person name="Pan Y.S."/>
            <person name="Xia L.Y."/>
            <person name="Li J."/>
            <person name="Zhao F."/>
            <person name="Cao W.C."/>
        </authorList>
    </citation>
    <scope>NUCLEOTIDE SEQUENCE</scope>
    <source>
        <strain evidence="2">Rsan-2018</strain>
    </source>
</reference>
<dbReference type="Proteomes" id="UP000821837">
    <property type="component" value="Chromosome 1"/>
</dbReference>
<evidence type="ECO:0000256" key="1">
    <source>
        <dbReference type="SAM" id="MobiDB-lite"/>
    </source>
</evidence>
<feature type="region of interest" description="Disordered" evidence="1">
    <location>
        <begin position="81"/>
        <end position="102"/>
    </location>
</feature>
<name>A0A9D4YR09_RHISA</name>
<protein>
    <submittedName>
        <fullName evidence="2">Uncharacterized protein</fullName>
    </submittedName>
</protein>
<evidence type="ECO:0000313" key="2">
    <source>
        <dbReference type="EMBL" id="KAH7984718.1"/>
    </source>
</evidence>
<dbReference type="AlphaFoldDB" id="A0A9D4YR09"/>
<organism evidence="2 3">
    <name type="scientific">Rhipicephalus sanguineus</name>
    <name type="common">Brown dog tick</name>
    <name type="synonym">Ixodes sanguineus</name>
    <dbReference type="NCBI Taxonomy" id="34632"/>
    <lineage>
        <taxon>Eukaryota</taxon>
        <taxon>Metazoa</taxon>
        <taxon>Ecdysozoa</taxon>
        <taxon>Arthropoda</taxon>
        <taxon>Chelicerata</taxon>
        <taxon>Arachnida</taxon>
        <taxon>Acari</taxon>
        <taxon>Parasitiformes</taxon>
        <taxon>Ixodida</taxon>
        <taxon>Ixodoidea</taxon>
        <taxon>Ixodidae</taxon>
        <taxon>Rhipicephalinae</taxon>
        <taxon>Rhipicephalus</taxon>
        <taxon>Rhipicephalus</taxon>
    </lineage>
</organism>